<dbReference type="EMBL" id="JASBWR010000162">
    <property type="protein sequence ID" value="KAJ9090774.1"/>
    <property type="molecule type" value="Genomic_DNA"/>
</dbReference>
<protein>
    <submittedName>
        <fullName evidence="1">Uncharacterized protein</fullName>
    </submittedName>
</protein>
<dbReference type="Proteomes" id="UP001241377">
    <property type="component" value="Unassembled WGS sequence"/>
</dbReference>
<keyword evidence="2" id="KW-1185">Reference proteome</keyword>
<comment type="caution">
    <text evidence="1">The sequence shown here is derived from an EMBL/GenBank/DDBJ whole genome shotgun (WGS) entry which is preliminary data.</text>
</comment>
<reference evidence="1" key="1">
    <citation type="submission" date="2023-04" db="EMBL/GenBank/DDBJ databases">
        <title>Draft Genome sequencing of Naganishia species isolated from polar environments using Oxford Nanopore Technology.</title>
        <authorList>
            <person name="Leo P."/>
            <person name="Venkateswaran K."/>
        </authorList>
    </citation>
    <scope>NUCLEOTIDE SEQUENCE</scope>
    <source>
        <strain evidence="1">MNA-CCFEE 5261</strain>
    </source>
</reference>
<organism evidence="1 2">
    <name type="scientific">Naganishia cerealis</name>
    <dbReference type="NCBI Taxonomy" id="610337"/>
    <lineage>
        <taxon>Eukaryota</taxon>
        <taxon>Fungi</taxon>
        <taxon>Dikarya</taxon>
        <taxon>Basidiomycota</taxon>
        <taxon>Agaricomycotina</taxon>
        <taxon>Tremellomycetes</taxon>
        <taxon>Filobasidiales</taxon>
        <taxon>Filobasidiaceae</taxon>
        <taxon>Naganishia</taxon>
    </lineage>
</organism>
<accession>A0ACC2UUL0</accession>
<sequence>MTSESQFTSVQWDRDDQDPMTSAFPDPIAEETNNIEQNIPGDELEESASSSHFHEQTPAPPEPTNDAKEDPKSFTTTTEVTSPTRDTDAAQKPFVTYLVTTVTNDPSIIRLCLTLKKVSEDNDMQSVAVRRRYGDFKFLHECLTADYPQHLVPPLPSKLNFKYLTGDTFHEEFITKRLQSLNRFIHYTNQHQYLSQLSIFKLFVSDSADWLTFQKNLSINNSDEGTSVVSRVVNEDMLTETVMNYFTSSKHKKETNKEIIEISDKLKKLYENLLKLDRLFAKLNKRHSELATDYGQYATQVSRLGSTDQSDISNNFADFSRSLSCFLTSWHGLHKYIDESFLTSLKDCSKYILGLTNLIELQHNKHIDLQVLQEYLDKTRQELANMGGTSSRPPPAPVASHNGGIVNNTAQLIKDTLSTSATPTIGSTTTEGKVKKLQQRVSQLEEEIEAQTAIANDLTNKVITEEYPNWDRFNKNELKASMLALCDKEIDFYKGLVDNWKGVEDNLTQRLQQLESGHIEP</sequence>
<evidence type="ECO:0000313" key="1">
    <source>
        <dbReference type="EMBL" id="KAJ9090774.1"/>
    </source>
</evidence>
<evidence type="ECO:0000313" key="2">
    <source>
        <dbReference type="Proteomes" id="UP001241377"/>
    </source>
</evidence>
<gene>
    <name evidence="1" type="ORF">QFC19_009448</name>
</gene>
<proteinExistence type="predicted"/>
<name>A0ACC2UUL0_9TREE</name>